<reference evidence="2 3" key="1">
    <citation type="journal article" date="2019" name="Int. J. Syst. Evol. Microbiol.">
        <title>The Global Catalogue of Microorganisms (GCM) 10K type strain sequencing project: providing services to taxonomists for standard genome sequencing and annotation.</title>
        <authorList>
            <consortium name="The Broad Institute Genomics Platform"/>
            <consortium name="The Broad Institute Genome Sequencing Center for Infectious Disease"/>
            <person name="Wu L."/>
            <person name="Ma J."/>
        </authorList>
    </citation>
    <scope>NUCLEOTIDE SEQUENCE [LARGE SCALE GENOMIC DNA]</scope>
    <source>
        <strain evidence="2 3">JCM 14545</strain>
    </source>
</reference>
<evidence type="ECO:0000313" key="3">
    <source>
        <dbReference type="Proteomes" id="UP001501116"/>
    </source>
</evidence>
<dbReference type="EMBL" id="BAAANN010000014">
    <property type="protein sequence ID" value="GAA1963685.1"/>
    <property type="molecule type" value="Genomic_DNA"/>
</dbReference>
<organism evidence="2 3">
    <name type="scientific">Amycolatopsis minnesotensis</name>
    <dbReference type="NCBI Taxonomy" id="337894"/>
    <lineage>
        <taxon>Bacteria</taxon>
        <taxon>Bacillati</taxon>
        <taxon>Actinomycetota</taxon>
        <taxon>Actinomycetes</taxon>
        <taxon>Pseudonocardiales</taxon>
        <taxon>Pseudonocardiaceae</taxon>
        <taxon>Amycolatopsis</taxon>
    </lineage>
</organism>
<name>A0ABN2R4Y0_9PSEU</name>
<sequence length="388" mass="44665">MLGPRRTRTVDEIPRSSANQRLVYRVAGDFVLDNSALPLNSPTVLGADHVSVVDVSRECEVLAQLDIPSADADSFTMQATFVCTVTDPIAVVREGPSKVETALRAYLKGHHRIFELGLDYRLGDINEARRKLNAQVKAFTTISPPEFLGLSAELTSVEVRTPEELAKFQQSLREQEQRHVIDFKLQEGRHHLHRDETEYEQRMAARSQRHQFDLDANQRQYDRYQYREHAGAVGSDPLSSLTYAYSIGKLDAKEFAEELLRRDQERLETSRTDERRRLEWEREDIRAQREIERDERKRGLDWRREDAKLDRQDRRRQLEAKIEIIRDLAQRGFLDTANVDLENVVNAMVTGGTEFEADRADVAEIAPPADGARGERGDDVEMREEDVH</sequence>
<evidence type="ECO:0008006" key="4">
    <source>
        <dbReference type="Google" id="ProtNLM"/>
    </source>
</evidence>
<proteinExistence type="predicted"/>
<comment type="caution">
    <text evidence="2">The sequence shown here is derived from an EMBL/GenBank/DDBJ whole genome shotgun (WGS) entry which is preliminary data.</text>
</comment>
<dbReference type="Proteomes" id="UP001501116">
    <property type="component" value="Unassembled WGS sequence"/>
</dbReference>
<evidence type="ECO:0000256" key="1">
    <source>
        <dbReference type="SAM" id="MobiDB-lite"/>
    </source>
</evidence>
<accession>A0ABN2R4Y0</accession>
<feature type="compositionally biased region" description="Basic and acidic residues" evidence="1">
    <location>
        <begin position="372"/>
        <end position="388"/>
    </location>
</feature>
<feature type="region of interest" description="Disordered" evidence="1">
    <location>
        <begin position="357"/>
        <end position="388"/>
    </location>
</feature>
<protein>
    <recommendedName>
        <fullName evidence="4">PE-PGRS family protein</fullName>
    </recommendedName>
</protein>
<gene>
    <name evidence="2" type="ORF">GCM10009754_39050</name>
</gene>
<keyword evidence="3" id="KW-1185">Reference proteome</keyword>
<evidence type="ECO:0000313" key="2">
    <source>
        <dbReference type="EMBL" id="GAA1963685.1"/>
    </source>
</evidence>